<evidence type="ECO:0000313" key="2">
    <source>
        <dbReference type="EMBL" id="EPJ36582.1"/>
    </source>
</evidence>
<reference evidence="2 3" key="1">
    <citation type="submission" date="2013-02" db="EMBL/GenBank/DDBJ databases">
        <title>Draft Genome Sequence of Streptomyces afghaniensis, Which Produces Compounds of the Julimycin B-Complex.</title>
        <authorList>
            <person name="Gruening B.A."/>
            <person name="Praeg A."/>
            <person name="Erxleben A."/>
            <person name="Guenther S."/>
            <person name="Fiedler H.-P."/>
            <person name="Goodfellow M."/>
            <person name="Mueller M."/>
        </authorList>
    </citation>
    <scope>NUCLEOTIDE SEQUENCE [LARGE SCALE GENOMIC DNA]</scope>
    <source>
        <strain evidence="2 3">772</strain>
    </source>
</reference>
<name>S4MSI2_9ACTN</name>
<organism evidence="2 3">
    <name type="scientific">Streptomyces afghaniensis 772</name>
    <dbReference type="NCBI Taxonomy" id="1283301"/>
    <lineage>
        <taxon>Bacteria</taxon>
        <taxon>Bacillati</taxon>
        <taxon>Actinomycetota</taxon>
        <taxon>Actinomycetes</taxon>
        <taxon>Kitasatosporales</taxon>
        <taxon>Streptomycetaceae</taxon>
        <taxon>Streptomyces</taxon>
    </lineage>
</organism>
<protein>
    <submittedName>
        <fullName evidence="2">Uncharacterized protein</fullName>
    </submittedName>
</protein>
<gene>
    <name evidence="2" type="ORF">STAFG_6398</name>
</gene>
<evidence type="ECO:0000313" key="3">
    <source>
        <dbReference type="Proteomes" id="UP000015001"/>
    </source>
</evidence>
<accession>S4MSI2</accession>
<dbReference type="Proteomes" id="UP000015001">
    <property type="component" value="Unassembled WGS sequence"/>
</dbReference>
<proteinExistence type="predicted"/>
<keyword evidence="3" id="KW-1185">Reference proteome</keyword>
<sequence length="31" mass="3363">MFHRTTAGGLASRVSVPHRCTHAENSAARQL</sequence>
<evidence type="ECO:0000256" key="1">
    <source>
        <dbReference type="SAM" id="MobiDB-lite"/>
    </source>
</evidence>
<dbReference type="HOGENOM" id="CLU_3398667_0_0_11"/>
<dbReference type="EMBL" id="AOPY01001556">
    <property type="protein sequence ID" value="EPJ36582.1"/>
    <property type="molecule type" value="Genomic_DNA"/>
</dbReference>
<dbReference type="AlphaFoldDB" id="S4MSI2"/>
<feature type="region of interest" description="Disordered" evidence="1">
    <location>
        <begin position="1"/>
        <end position="31"/>
    </location>
</feature>
<comment type="caution">
    <text evidence="2">The sequence shown here is derived from an EMBL/GenBank/DDBJ whole genome shotgun (WGS) entry which is preliminary data.</text>
</comment>